<evidence type="ECO:0000256" key="5">
    <source>
        <dbReference type="ARBA" id="ARBA00022989"/>
    </source>
</evidence>
<dbReference type="Pfam" id="PF05977">
    <property type="entry name" value="MFS_3"/>
    <property type="match status" value="1"/>
</dbReference>
<comment type="subcellular location">
    <subcellularLocation>
        <location evidence="1">Cell membrane</location>
        <topology evidence="1">Multi-pass membrane protein</topology>
    </subcellularLocation>
</comment>
<keyword evidence="9" id="KW-1185">Reference proteome</keyword>
<evidence type="ECO:0000256" key="6">
    <source>
        <dbReference type="ARBA" id="ARBA00023136"/>
    </source>
</evidence>
<feature type="transmembrane region" description="Helical" evidence="7">
    <location>
        <begin position="295"/>
        <end position="314"/>
    </location>
</feature>
<evidence type="ECO:0000256" key="1">
    <source>
        <dbReference type="ARBA" id="ARBA00004651"/>
    </source>
</evidence>
<feature type="transmembrane region" description="Helical" evidence="7">
    <location>
        <begin position="320"/>
        <end position="339"/>
    </location>
</feature>
<evidence type="ECO:0000256" key="7">
    <source>
        <dbReference type="SAM" id="Phobius"/>
    </source>
</evidence>
<organism evidence="8 9">
    <name type="scientific">Termititenax aidoneus</name>
    <dbReference type="NCBI Taxonomy" id="2218524"/>
    <lineage>
        <taxon>Bacteria</taxon>
        <taxon>Bacillati</taxon>
        <taxon>Candidatus Margulisiibacteriota</taxon>
        <taxon>Candidatus Termititenacia</taxon>
        <taxon>Candidatus Termititenacales</taxon>
        <taxon>Candidatus Termititenacaceae</taxon>
        <taxon>Candidatus Termititenax</taxon>
    </lineage>
</organism>
<feature type="transmembrane region" description="Helical" evidence="7">
    <location>
        <begin position="84"/>
        <end position="101"/>
    </location>
</feature>
<dbReference type="GO" id="GO:0005886">
    <property type="term" value="C:plasma membrane"/>
    <property type="evidence" value="ECO:0007669"/>
    <property type="project" value="UniProtKB-SubCell"/>
</dbReference>
<feature type="transmembrane region" description="Helical" evidence="7">
    <location>
        <begin position="351"/>
        <end position="370"/>
    </location>
</feature>
<dbReference type="InterPro" id="IPR010290">
    <property type="entry name" value="TM_effector"/>
</dbReference>
<reference evidence="8 9" key="1">
    <citation type="journal article" date="2019" name="ISME J.">
        <title>Genome analyses of uncultured TG2/ZB3 bacteria in 'Margulisbacteria' specifically attached to ectosymbiotic spirochetes of protists in the termite gut.</title>
        <authorList>
            <person name="Utami Y.D."/>
            <person name="Kuwahara H."/>
            <person name="Igai K."/>
            <person name="Murakami T."/>
            <person name="Sugaya K."/>
            <person name="Morikawa T."/>
            <person name="Nagura Y."/>
            <person name="Yuki M."/>
            <person name="Deevong P."/>
            <person name="Inoue T."/>
            <person name="Kihara K."/>
            <person name="Lo N."/>
            <person name="Yamada A."/>
            <person name="Ohkuma M."/>
            <person name="Hongoh Y."/>
        </authorList>
    </citation>
    <scope>NUCLEOTIDE SEQUENCE [LARGE SCALE GENOMIC DNA]</scope>
    <source>
        <strain evidence="8">NkOx7-01</strain>
    </source>
</reference>
<feature type="transmembrane region" description="Helical" evidence="7">
    <location>
        <begin position="230"/>
        <end position="252"/>
    </location>
</feature>
<feature type="transmembrane region" description="Helical" evidence="7">
    <location>
        <begin position="264"/>
        <end position="283"/>
    </location>
</feature>
<keyword evidence="4 7" id="KW-0812">Transmembrane</keyword>
<evidence type="ECO:0000313" key="8">
    <source>
        <dbReference type="EMBL" id="GBR72676.1"/>
    </source>
</evidence>
<protein>
    <submittedName>
        <fullName evidence="8">Major facilitator superfamily permease</fullName>
    </submittedName>
</protein>
<dbReference type="InterPro" id="IPR036259">
    <property type="entry name" value="MFS_trans_sf"/>
</dbReference>
<accession>A0A388TAG7</accession>
<dbReference type="SUPFAM" id="SSF103473">
    <property type="entry name" value="MFS general substrate transporter"/>
    <property type="match status" value="1"/>
</dbReference>
<dbReference type="PANTHER" id="PTHR23513">
    <property type="entry name" value="INTEGRAL MEMBRANE EFFLUX PROTEIN-RELATED"/>
    <property type="match status" value="1"/>
</dbReference>
<comment type="caution">
    <text evidence="8">The sequence shown here is derived from an EMBL/GenBank/DDBJ whole genome shotgun (WGS) entry which is preliminary data.</text>
</comment>
<evidence type="ECO:0000313" key="9">
    <source>
        <dbReference type="Proteomes" id="UP000269352"/>
    </source>
</evidence>
<feature type="transmembrane region" description="Helical" evidence="7">
    <location>
        <begin position="376"/>
        <end position="398"/>
    </location>
</feature>
<name>A0A388TAG7_TERA1</name>
<evidence type="ECO:0000256" key="3">
    <source>
        <dbReference type="ARBA" id="ARBA00022475"/>
    </source>
</evidence>
<evidence type="ECO:0000256" key="2">
    <source>
        <dbReference type="ARBA" id="ARBA00022448"/>
    </source>
</evidence>
<keyword evidence="6 7" id="KW-0472">Membrane</keyword>
<dbReference type="AlphaFoldDB" id="A0A388TAG7"/>
<evidence type="ECO:0000256" key="4">
    <source>
        <dbReference type="ARBA" id="ARBA00022692"/>
    </source>
</evidence>
<feature type="transmembrane region" description="Helical" evidence="7">
    <location>
        <begin position="21"/>
        <end position="42"/>
    </location>
</feature>
<dbReference type="CDD" id="cd06173">
    <property type="entry name" value="MFS_MefA_like"/>
    <property type="match status" value="1"/>
</dbReference>
<feature type="transmembrane region" description="Helical" evidence="7">
    <location>
        <begin position="48"/>
        <end position="72"/>
    </location>
</feature>
<feature type="transmembrane region" description="Helical" evidence="7">
    <location>
        <begin position="107"/>
        <end position="127"/>
    </location>
</feature>
<proteinExistence type="predicted"/>
<keyword evidence="5 7" id="KW-1133">Transmembrane helix</keyword>
<dbReference type="PANTHER" id="PTHR23513:SF11">
    <property type="entry name" value="STAPHYLOFERRIN A TRANSPORTER"/>
    <property type="match status" value="1"/>
</dbReference>
<keyword evidence="2" id="KW-0813">Transport</keyword>
<dbReference type="Gene3D" id="1.20.1250.20">
    <property type="entry name" value="MFS general substrate transporter like domains"/>
    <property type="match status" value="1"/>
</dbReference>
<gene>
    <name evidence="8" type="ORF">NO1_0175</name>
</gene>
<dbReference type="Proteomes" id="UP000269352">
    <property type="component" value="Unassembled WGS sequence"/>
</dbReference>
<sequence length="413" mass="46271">MTRWGLIFRSLQFKHFRNFFLAQNIVMTGSWMQRSAVLWLVYRLTQSSLLLGLCAFLGELPVFILTPFAGVLSDRFNKKNLLRVYILITVFFSFLLALAGWRQVAFIPVYFALNVCLGIMSGLDNAVRQALVSELVPSREYISNALALFNMSNHCSRIVSFSLFGLIIKFFGETGCFVFNVLFAFTMFGALCSIPDSAVYQPEKQARAAPLWNSFREGARYLAGDKALSTLVLTVVGMSMVGMSYSVTLPVLAQEIFHGDASTFGWLMTGVSLGSLSASVQLACRKNILNLERDILQAGLLWGLMFLLLAYNQILWLNWFLLILLGHGVVVQFGSNIILQTLAPRPYRGRLVSFYILAFHGMTPFGSLLLGRLTSWLGVQNALAFCGVFCLSVMLWFWSRRQIVAERIGARQG</sequence>
<keyword evidence="3" id="KW-1003">Cell membrane</keyword>
<dbReference type="EMBL" id="BGZN01000002">
    <property type="protein sequence ID" value="GBR72676.1"/>
    <property type="molecule type" value="Genomic_DNA"/>
</dbReference>